<protein>
    <submittedName>
        <fullName evidence="2">Chemotaxis sensory transducer</fullName>
    </submittedName>
</protein>
<dbReference type="Proteomes" id="UP000050557">
    <property type="component" value="Unassembled WGS sequence"/>
</dbReference>
<evidence type="ECO:0000313" key="2">
    <source>
        <dbReference type="EMBL" id="KPX40992.1"/>
    </source>
</evidence>
<dbReference type="RefSeq" id="WP_147470826.1">
    <property type="nucleotide sequence ID" value="NZ_RBRP01000128.1"/>
</dbReference>
<dbReference type="EMBL" id="LJQM01000225">
    <property type="protein sequence ID" value="KPX40992.1"/>
    <property type="molecule type" value="Genomic_DNA"/>
</dbReference>
<organism evidence="2 3">
    <name type="scientific">Pseudomonas syringae pv. helianthi</name>
    <dbReference type="NCBI Taxonomy" id="251654"/>
    <lineage>
        <taxon>Bacteria</taxon>
        <taxon>Pseudomonadati</taxon>
        <taxon>Pseudomonadota</taxon>
        <taxon>Gammaproteobacteria</taxon>
        <taxon>Pseudomonadales</taxon>
        <taxon>Pseudomonadaceae</taxon>
        <taxon>Pseudomonas</taxon>
    </lineage>
</organism>
<dbReference type="AlphaFoldDB" id="A0A0P9RE07"/>
<dbReference type="PATRIC" id="fig|251654.3.peg.2057"/>
<proteinExistence type="predicted"/>
<evidence type="ECO:0000256" key="1">
    <source>
        <dbReference type="SAM" id="MobiDB-lite"/>
    </source>
</evidence>
<sequence length="163" mass="17806">MMLFKMVGAIYTAIFAVLALVIAVITHSGIVQLVAPKARAAQKQVLLGRVTRIGTSILSDLSRLEAQIRAITQAVPLLDTDGIDKVLPGLVDQYGGQKIFSGVMLLMPDKRTLRLSKHSSFFHRASDDQKVVVSTFWNSAAAPKHREQSRHRAGQNAAEVKFA</sequence>
<reference evidence="2 3" key="1">
    <citation type="submission" date="2015-09" db="EMBL/GenBank/DDBJ databases">
        <title>Genome announcement of multiple Pseudomonas syringae strains.</title>
        <authorList>
            <person name="Thakur S."/>
            <person name="Wang P.W."/>
            <person name="Gong Y."/>
            <person name="Weir B.S."/>
            <person name="Guttman D.S."/>
        </authorList>
    </citation>
    <scope>NUCLEOTIDE SEQUENCE [LARGE SCALE GENOMIC DNA]</scope>
    <source>
        <strain evidence="2 3">ICMP4531</strain>
    </source>
</reference>
<name>A0A0P9RE07_9PSED</name>
<comment type="caution">
    <text evidence="2">The sequence shown here is derived from an EMBL/GenBank/DDBJ whole genome shotgun (WGS) entry which is preliminary data.</text>
</comment>
<evidence type="ECO:0000313" key="3">
    <source>
        <dbReference type="Proteomes" id="UP000050557"/>
    </source>
</evidence>
<gene>
    <name evidence="2" type="ORF">ALO68_01587</name>
</gene>
<accession>A0A0P9RE07</accession>
<feature type="region of interest" description="Disordered" evidence="1">
    <location>
        <begin position="143"/>
        <end position="163"/>
    </location>
</feature>